<proteinExistence type="predicted"/>
<evidence type="ECO:0008006" key="2">
    <source>
        <dbReference type="Google" id="ProtNLM"/>
    </source>
</evidence>
<accession>A0AB39HHB2</accession>
<name>A0AB39HHB2_9VIBR</name>
<organism evidence="1">
    <name type="scientific">Vibrio sp. HB236076</name>
    <dbReference type="NCBI Taxonomy" id="3232307"/>
    <lineage>
        <taxon>Bacteria</taxon>
        <taxon>Pseudomonadati</taxon>
        <taxon>Pseudomonadota</taxon>
        <taxon>Gammaproteobacteria</taxon>
        <taxon>Vibrionales</taxon>
        <taxon>Vibrionaceae</taxon>
        <taxon>Vibrio</taxon>
    </lineage>
</organism>
<protein>
    <recommendedName>
        <fullName evidence="2">Transposase</fullName>
    </recommendedName>
</protein>
<sequence>MSNHYHLVLHIDEKQAKAWTHQEIVTRWATLHHTPPLIVRWQKNELTCDAEIDKTIEIIEQWRERLMSLSWFMRNMNEYIAPAKLTKKINAQEGFGKDASNLKPY</sequence>
<gene>
    <name evidence="1" type="ORF">AB0763_02405</name>
</gene>
<dbReference type="EMBL" id="CP162601">
    <property type="protein sequence ID" value="XDK25516.1"/>
    <property type="molecule type" value="Genomic_DNA"/>
</dbReference>
<evidence type="ECO:0000313" key="1">
    <source>
        <dbReference type="EMBL" id="XDK25516.1"/>
    </source>
</evidence>
<dbReference type="KEGG" id="vih:AB0763_02405"/>
<reference evidence="1" key="1">
    <citation type="submission" date="2024-07" db="EMBL/GenBank/DDBJ databases">
        <title>Genome Analysis of a Potential Novel Vibrio Species Secreting pH- and Thermo-stable Alginate Lyase and its Application in Producing Alginate Oligosaccharides.</title>
        <authorList>
            <person name="Huang H."/>
            <person name="Bao K."/>
        </authorList>
    </citation>
    <scope>NUCLEOTIDE SEQUENCE</scope>
    <source>
        <strain evidence="1">HB236076</strain>
    </source>
</reference>
<dbReference type="AlphaFoldDB" id="A0AB39HHB2"/>
<dbReference type="RefSeq" id="WP_306100958.1">
    <property type="nucleotide sequence ID" value="NZ_CP162601.1"/>
</dbReference>